<protein>
    <submittedName>
        <fullName evidence="1">Uncharacterized protein</fullName>
    </submittedName>
</protein>
<sequence length="178" mass="20148">MSKPIKKQRVVNNFTRLVICEGISDKKLMEKIKSIFLDRKGNLKVQIDEAGGGGPKGALNRAINFQGDFDEKYLFIDSDIPLTEEVLKVAKRRDIEIIQSVPVCLEGMLLKIKGFPKQINDAEQAKQEMQKTFGLQLVVTESWYNDHITREVCESIIADEKHCAREVIAKLVSICIRG</sequence>
<dbReference type="RefSeq" id="WP_055316754.1">
    <property type="nucleotide sequence ID" value="NZ_CADDTT010000056.1"/>
</dbReference>
<proteinExistence type="predicted"/>
<name>A0A2F0PKP3_SERMA</name>
<dbReference type="AlphaFoldDB" id="A0A2F0PKP3"/>
<comment type="caution">
    <text evidence="1">The sequence shown here is derived from an EMBL/GenBank/DDBJ whole genome shotgun (WGS) entry which is preliminary data.</text>
</comment>
<dbReference type="EMBL" id="LJEX02000095">
    <property type="protein sequence ID" value="OCO84635.1"/>
    <property type="molecule type" value="Genomic_DNA"/>
</dbReference>
<dbReference type="Proteomes" id="UP000050489">
    <property type="component" value="Unassembled WGS sequence"/>
</dbReference>
<evidence type="ECO:0000313" key="1">
    <source>
        <dbReference type="EMBL" id="OCO84635.1"/>
    </source>
</evidence>
<accession>A0A2F0PKP3</accession>
<organism evidence="1 2">
    <name type="scientific">Serratia marcescens</name>
    <dbReference type="NCBI Taxonomy" id="615"/>
    <lineage>
        <taxon>Bacteria</taxon>
        <taxon>Pseudomonadati</taxon>
        <taxon>Pseudomonadota</taxon>
        <taxon>Gammaproteobacteria</taxon>
        <taxon>Enterobacterales</taxon>
        <taxon>Yersiniaceae</taxon>
        <taxon>Serratia</taxon>
    </lineage>
</organism>
<evidence type="ECO:0000313" key="2">
    <source>
        <dbReference type="Proteomes" id="UP000050489"/>
    </source>
</evidence>
<gene>
    <name evidence="1" type="ORF">AN695_0215835</name>
</gene>
<reference evidence="2" key="1">
    <citation type="submission" date="2016-04" db="EMBL/GenBank/DDBJ databases">
        <authorList>
            <person name="Osei Sekyere J."/>
            <person name="Sivertsen A."/>
            <person name="Pedersen A.T."/>
            <person name="Sundsfjord A."/>
        </authorList>
    </citation>
    <scope>NUCLEOTIDE SEQUENCE [LARGE SCALE GENOMIC DNA]</scope>
    <source>
        <strain evidence="2">945174350</strain>
    </source>
</reference>